<sequence>MVMVQIKRKFEYISPKSPFSSDGRFTEAQNFINLFKSSKSKMAGTCTHIIVLKYLHCPLIIMKLPSTR</sequence>
<reference evidence="1" key="2">
    <citation type="submission" date="2020-06" db="EMBL/GenBank/DDBJ databases">
        <title>Helianthus annuus Genome sequencing and assembly Release 2.</title>
        <authorList>
            <person name="Gouzy J."/>
            <person name="Langlade N."/>
            <person name="Munos S."/>
        </authorList>
    </citation>
    <scope>NUCLEOTIDE SEQUENCE</scope>
    <source>
        <tissue evidence="1">Leaves</tissue>
    </source>
</reference>
<name>A0A9K3NVZ5_HELAN</name>
<gene>
    <name evidence="1" type="ORF">HanXRQr2_Chr03g0100051</name>
</gene>
<dbReference type="AlphaFoldDB" id="A0A9K3NVZ5"/>
<organism evidence="1 2">
    <name type="scientific">Helianthus annuus</name>
    <name type="common">Common sunflower</name>
    <dbReference type="NCBI Taxonomy" id="4232"/>
    <lineage>
        <taxon>Eukaryota</taxon>
        <taxon>Viridiplantae</taxon>
        <taxon>Streptophyta</taxon>
        <taxon>Embryophyta</taxon>
        <taxon>Tracheophyta</taxon>
        <taxon>Spermatophyta</taxon>
        <taxon>Magnoliopsida</taxon>
        <taxon>eudicotyledons</taxon>
        <taxon>Gunneridae</taxon>
        <taxon>Pentapetalae</taxon>
        <taxon>asterids</taxon>
        <taxon>campanulids</taxon>
        <taxon>Asterales</taxon>
        <taxon>Asteraceae</taxon>
        <taxon>Asteroideae</taxon>
        <taxon>Heliantheae alliance</taxon>
        <taxon>Heliantheae</taxon>
        <taxon>Helianthus</taxon>
    </lineage>
</organism>
<dbReference type="Proteomes" id="UP000215914">
    <property type="component" value="Unassembled WGS sequence"/>
</dbReference>
<reference evidence="1" key="1">
    <citation type="journal article" date="2017" name="Nature">
        <title>The sunflower genome provides insights into oil metabolism, flowering and Asterid evolution.</title>
        <authorList>
            <person name="Badouin H."/>
            <person name="Gouzy J."/>
            <person name="Grassa C.J."/>
            <person name="Murat F."/>
            <person name="Staton S.E."/>
            <person name="Cottret L."/>
            <person name="Lelandais-Briere C."/>
            <person name="Owens G.L."/>
            <person name="Carrere S."/>
            <person name="Mayjonade B."/>
            <person name="Legrand L."/>
            <person name="Gill N."/>
            <person name="Kane N.C."/>
            <person name="Bowers J.E."/>
            <person name="Hubner S."/>
            <person name="Bellec A."/>
            <person name="Berard A."/>
            <person name="Berges H."/>
            <person name="Blanchet N."/>
            <person name="Boniface M.C."/>
            <person name="Brunel D."/>
            <person name="Catrice O."/>
            <person name="Chaidir N."/>
            <person name="Claudel C."/>
            <person name="Donnadieu C."/>
            <person name="Faraut T."/>
            <person name="Fievet G."/>
            <person name="Helmstetter N."/>
            <person name="King M."/>
            <person name="Knapp S.J."/>
            <person name="Lai Z."/>
            <person name="Le Paslier M.C."/>
            <person name="Lippi Y."/>
            <person name="Lorenzon L."/>
            <person name="Mandel J.R."/>
            <person name="Marage G."/>
            <person name="Marchand G."/>
            <person name="Marquand E."/>
            <person name="Bret-Mestries E."/>
            <person name="Morien E."/>
            <person name="Nambeesan S."/>
            <person name="Nguyen T."/>
            <person name="Pegot-Espagnet P."/>
            <person name="Pouilly N."/>
            <person name="Raftis F."/>
            <person name="Sallet E."/>
            <person name="Schiex T."/>
            <person name="Thomas J."/>
            <person name="Vandecasteele C."/>
            <person name="Vares D."/>
            <person name="Vear F."/>
            <person name="Vautrin S."/>
            <person name="Crespi M."/>
            <person name="Mangin B."/>
            <person name="Burke J.M."/>
            <person name="Salse J."/>
            <person name="Munos S."/>
            <person name="Vincourt P."/>
            <person name="Rieseberg L.H."/>
            <person name="Langlade N.B."/>
        </authorList>
    </citation>
    <scope>NUCLEOTIDE SEQUENCE</scope>
    <source>
        <tissue evidence="1">Leaves</tissue>
    </source>
</reference>
<dbReference type="EMBL" id="MNCJ02000318">
    <property type="protein sequence ID" value="KAF5813563.1"/>
    <property type="molecule type" value="Genomic_DNA"/>
</dbReference>
<evidence type="ECO:0000313" key="2">
    <source>
        <dbReference type="Proteomes" id="UP000215914"/>
    </source>
</evidence>
<accession>A0A9K3NVZ5</accession>
<evidence type="ECO:0000313" key="1">
    <source>
        <dbReference type="EMBL" id="KAF5813563.1"/>
    </source>
</evidence>
<comment type="caution">
    <text evidence="1">The sequence shown here is derived from an EMBL/GenBank/DDBJ whole genome shotgun (WGS) entry which is preliminary data.</text>
</comment>
<keyword evidence="2" id="KW-1185">Reference proteome</keyword>
<proteinExistence type="predicted"/>
<protein>
    <submittedName>
        <fullName evidence="1">Uncharacterized protein</fullName>
    </submittedName>
</protein>
<dbReference type="Gramene" id="mRNA:HanXRQr2_Chr03g0100051">
    <property type="protein sequence ID" value="CDS:HanXRQr2_Chr03g0100051.1"/>
    <property type="gene ID" value="HanXRQr2_Chr03g0100051"/>
</dbReference>